<name>A0A5E4PY65_9NEOP</name>
<protein>
    <submittedName>
        <fullName evidence="1">Uncharacterized protein</fullName>
    </submittedName>
</protein>
<dbReference type="AlphaFoldDB" id="A0A5E4PY65"/>
<evidence type="ECO:0000313" key="2">
    <source>
        <dbReference type="Proteomes" id="UP000324832"/>
    </source>
</evidence>
<gene>
    <name evidence="1" type="ORF">LSINAPIS_LOCUS3174</name>
</gene>
<organism evidence="1 2">
    <name type="scientific">Leptidea sinapis</name>
    <dbReference type="NCBI Taxonomy" id="189913"/>
    <lineage>
        <taxon>Eukaryota</taxon>
        <taxon>Metazoa</taxon>
        <taxon>Ecdysozoa</taxon>
        <taxon>Arthropoda</taxon>
        <taxon>Hexapoda</taxon>
        <taxon>Insecta</taxon>
        <taxon>Pterygota</taxon>
        <taxon>Neoptera</taxon>
        <taxon>Endopterygota</taxon>
        <taxon>Lepidoptera</taxon>
        <taxon>Glossata</taxon>
        <taxon>Ditrysia</taxon>
        <taxon>Papilionoidea</taxon>
        <taxon>Pieridae</taxon>
        <taxon>Dismorphiinae</taxon>
        <taxon>Leptidea</taxon>
    </lineage>
</organism>
<dbReference type="Proteomes" id="UP000324832">
    <property type="component" value="Unassembled WGS sequence"/>
</dbReference>
<sequence>MWLTGDSGLGMLEVLSMLSFRRCSALSDARRLLSKSDLKKNHCKYLRLDWAVRVCTSYRYDIIQLNDIKLDTRRRLKKPETPQKDMTSLFTTITLKSRSTEIKHKRPNSLIVHTRRSPSLLEPWYKLWYGDLMYGAADDDGSSSG</sequence>
<keyword evidence="2" id="KW-1185">Reference proteome</keyword>
<dbReference type="EMBL" id="FZQP02000737">
    <property type="protein sequence ID" value="VVC90209.1"/>
    <property type="molecule type" value="Genomic_DNA"/>
</dbReference>
<reference evidence="1 2" key="1">
    <citation type="submission" date="2017-07" db="EMBL/GenBank/DDBJ databases">
        <authorList>
            <person name="Talla V."/>
            <person name="Backstrom N."/>
        </authorList>
    </citation>
    <scope>NUCLEOTIDE SEQUENCE [LARGE SCALE GENOMIC DNA]</scope>
</reference>
<evidence type="ECO:0000313" key="1">
    <source>
        <dbReference type="EMBL" id="VVC90209.1"/>
    </source>
</evidence>
<proteinExistence type="predicted"/>
<accession>A0A5E4PY65</accession>